<dbReference type="InterPro" id="IPR053521">
    <property type="entry name" value="McjB-like"/>
</dbReference>
<dbReference type="OrthoDB" id="119963at2"/>
<dbReference type="NCBIfam" id="NF033537">
    <property type="entry name" value="lasso_biosyn_B2"/>
    <property type="match status" value="1"/>
</dbReference>
<gene>
    <name evidence="2" type="ORF">DDF67_12715</name>
</gene>
<dbReference type="AlphaFoldDB" id="A0A2T9JYP4"/>
<protein>
    <submittedName>
        <fullName evidence="2">Lasso peptide biosynthesis B2 protein</fullName>
    </submittedName>
</protein>
<evidence type="ECO:0000313" key="2">
    <source>
        <dbReference type="EMBL" id="PVM88835.1"/>
    </source>
</evidence>
<feature type="domain" description="Microcin J25-processing protein McjB C-terminal" evidence="1">
    <location>
        <begin position="108"/>
        <end position="204"/>
    </location>
</feature>
<dbReference type="Pfam" id="PF13471">
    <property type="entry name" value="Transglut_core3"/>
    <property type="match status" value="1"/>
</dbReference>
<reference evidence="2 3" key="1">
    <citation type="submission" date="2018-04" db="EMBL/GenBank/DDBJ databases">
        <title>The genome sequence of Caulobacter sp. 744.</title>
        <authorList>
            <person name="Gao J."/>
            <person name="Sun J."/>
        </authorList>
    </citation>
    <scope>NUCLEOTIDE SEQUENCE [LARGE SCALE GENOMIC DNA]</scope>
    <source>
        <strain evidence="2 3">774</strain>
    </source>
</reference>
<organism evidence="2 3">
    <name type="scientific">Caulobacter endophyticus</name>
    <dbReference type="NCBI Taxonomy" id="2172652"/>
    <lineage>
        <taxon>Bacteria</taxon>
        <taxon>Pseudomonadati</taxon>
        <taxon>Pseudomonadota</taxon>
        <taxon>Alphaproteobacteria</taxon>
        <taxon>Caulobacterales</taxon>
        <taxon>Caulobacteraceae</taxon>
        <taxon>Caulobacter</taxon>
    </lineage>
</organism>
<dbReference type="Proteomes" id="UP000245073">
    <property type="component" value="Unassembled WGS sequence"/>
</dbReference>
<evidence type="ECO:0000313" key="3">
    <source>
        <dbReference type="Proteomes" id="UP000245073"/>
    </source>
</evidence>
<name>A0A2T9JYP4_9CAUL</name>
<keyword evidence="3" id="KW-1185">Reference proteome</keyword>
<proteinExistence type="predicted"/>
<evidence type="ECO:0000259" key="1">
    <source>
        <dbReference type="Pfam" id="PF13471"/>
    </source>
</evidence>
<accession>A0A2T9JYP4</accession>
<sequence>MLSVPARLAHVVTDDGAVFLDIETDRYFRLPSHLERPFAEALAGRPVAHGQADKLVALGVLELARNAGPARPTAAIRVADSIVDSATPGRVQLPTMAAATGSLLRARRSLSRGLAKTLDAIAANPARSGASRDKASLRRAALAFLAARRFIPVRPVCLLDSVAMLDYLSRRGLDADLVFGVIVRPFSAHCWLQVGDLALNDEFDNLVGRAPILVI</sequence>
<comment type="caution">
    <text evidence="2">The sequence shown here is derived from an EMBL/GenBank/DDBJ whole genome shotgun (WGS) entry which is preliminary data.</text>
</comment>
<dbReference type="InterPro" id="IPR032708">
    <property type="entry name" value="McjB_C"/>
</dbReference>
<dbReference type="RefSeq" id="WP_109101259.1">
    <property type="nucleotide sequence ID" value="NZ_QDKQ01000044.1"/>
</dbReference>
<dbReference type="EMBL" id="QDKQ01000044">
    <property type="protein sequence ID" value="PVM88835.1"/>
    <property type="molecule type" value="Genomic_DNA"/>
</dbReference>